<keyword evidence="2" id="KW-0399">Innate immunity</keyword>
<comment type="similarity">
    <text evidence="1">Belongs to the N-acetylmuramoyl-L-alanine amidase 2 family.</text>
</comment>
<dbReference type="GO" id="GO:0008270">
    <property type="term" value="F:zinc ion binding"/>
    <property type="evidence" value="ECO:0007669"/>
    <property type="project" value="InterPro"/>
</dbReference>
<evidence type="ECO:0000256" key="2">
    <source>
        <dbReference type="ARBA" id="ARBA00022588"/>
    </source>
</evidence>
<gene>
    <name evidence="6" type="ORF">PLXY2_LOCUS15536</name>
</gene>
<accession>A0A8S4GB05</accession>
<feature type="domain" description="Peptidoglycan recognition protein family" evidence="5">
    <location>
        <begin position="80"/>
        <end position="219"/>
    </location>
</feature>
<evidence type="ECO:0000256" key="3">
    <source>
        <dbReference type="ARBA" id="ARBA00022859"/>
    </source>
</evidence>
<dbReference type="PANTHER" id="PTHR11022:SF12">
    <property type="entry name" value="PEPTIDOGLYCAN RECOGNITION PROTEIN 3"/>
    <property type="match status" value="1"/>
</dbReference>
<evidence type="ECO:0000256" key="4">
    <source>
        <dbReference type="SAM" id="Phobius"/>
    </source>
</evidence>
<reference evidence="6" key="1">
    <citation type="submission" date="2020-11" db="EMBL/GenBank/DDBJ databases">
        <authorList>
            <person name="Whiteford S."/>
        </authorList>
    </citation>
    <scope>NUCLEOTIDE SEQUENCE</scope>
</reference>
<keyword evidence="4" id="KW-0812">Transmembrane</keyword>
<proteinExistence type="inferred from homology"/>
<dbReference type="InterPro" id="IPR036505">
    <property type="entry name" value="Amidase/PGRP_sf"/>
</dbReference>
<name>A0A8S4GB05_PLUXY</name>
<dbReference type="SMART" id="SM00701">
    <property type="entry name" value="PGRP"/>
    <property type="match status" value="1"/>
</dbReference>
<keyword evidence="3" id="KW-0391">Immunity</keyword>
<dbReference type="GO" id="GO:0045087">
    <property type="term" value="P:innate immune response"/>
    <property type="evidence" value="ECO:0007669"/>
    <property type="project" value="UniProtKB-KW"/>
</dbReference>
<comment type="caution">
    <text evidence="6">The sequence shown here is derived from an EMBL/GenBank/DDBJ whole genome shotgun (WGS) entry which is preliminary data.</text>
</comment>
<keyword evidence="4" id="KW-1133">Transmembrane helix</keyword>
<dbReference type="Proteomes" id="UP000653454">
    <property type="component" value="Unassembled WGS sequence"/>
</dbReference>
<evidence type="ECO:0000256" key="1">
    <source>
        <dbReference type="ARBA" id="ARBA00007553"/>
    </source>
</evidence>
<keyword evidence="7" id="KW-1185">Reference proteome</keyword>
<dbReference type="Gene3D" id="3.40.80.10">
    <property type="entry name" value="Peptidoglycan recognition protein-like"/>
    <property type="match status" value="1"/>
</dbReference>
<evidence type="ECO:0000313" key="7">
    <source>
        <dbReference type="Proteomes" id="UP000653454"/>
    </source>
</evidence>
<dbReference type="PANTHER" id="PTHR11022">
    <property type="entry name" value="PEPTIDOGLYCAN RECOGNITION PROTEIN"/>
    <property type="match status" value="1"/>
</dbReference>
<protein>
    <submittedName>
        <fullName evidence="6">(diamondback moth) hypothetical protein</fullName>
    </submittedName>
</protein>
<dbReference type="CDD" id="cd06583">
    <property type="entry name" value="PGRP"/>
    <property type="match status" value="1"/>
</dbReference>
<evidence type="ECO:0000313" key="6">
    <source>
        <dbReference type="EMBL" id="CAG9137279.1"/>
    </source>
</evidence>
<dbReference type="Pfam" id="PF01510">
    <property type="entry name" value="Amidase_2"/>
    <property type="match status" value="1"/>
</dbReference>
<feature type="transmembrane region" description="Helical" evidence="4">
    <location>
        <begin position="31"/>
        <end position="53"/>
    </location>
</feature>
<dbReference type="GO" id="GO:0008745">
    <property type="term" value="F:N-acetylmuramoyl-L-alanine amidase activity"/>
    <property type="evidence" value="ECO:0007669"/>
    <property type="project" value="InterPro"/>
</dbReference>
<dbReference type="InterPro" id="IPR015510">
    <property type="entry name" value="PGRP"/>
</dbReference>
<dbReference type="InterPro" id="IPR006619">
    <property type="entry name" value="PGRP_domain_met/bac"/>
</dbReference>
<dbReference type="InterPro" id="IPR002502">
    <property type="entry name" value="Amidase_domain"/>
</dbReference>
<dbReference type="AlphaFoldDB" id="A0A8S4GB05"/>
<dbReference type="GO" id="GO:0009253">
    <property type="term" value="P:peptidoglycan catabolic process"/>
    <property type="evidence" value="ECO:0007669"/>
    <property type="project" value="InterPro"/>
</dbReference>
<organism evidence="6 7">
    <name type="scientific">Plutella xylostella</name>
    <name type="common">Diamondback moth</name>
    <name type="synonym">Plutella maculipennis</name>
    <dbReference type="NCBI Taxonomy" id="51655"/>
    <lineage>
        <taxon>Eukaryota</taxon>
        <taxon>Metazoa</taxon>
        <taxon>Ecdysozoa</taxon>
        <taxon>Arthropoda</taxon>
        <taxon>Hexapoda</taxon>
        <taxon>Insecta</taxon>
        <taxon>Pterygota</taxon>
        <taxon>Neoptera</taxon>
        <taxon>Endopterygota</taxon>
        <taxon>Lepidoptera</taxon>
        <taxon>Glossata</taxon>
        <taxon>Ditrysia</taxon>
        <taxon>Yponomeutoidea</taxon>
        <taxon>Plutellidae</taxon>
        <taxon>Plutella</taxon>
    </lineage>
</organism>
<evidence type="ECO:0000259" key="5">
    <source>
        <dbReference type="SMART" id="SM00701"/>
    </source>
</evidence>
<dbReference type="EMBL" id="CAJHNJ030000202">
    <property type="protein sequence ID" value="CAG9137279.1"/>
    <property type="molecule type" value="Genomic_DNA"/>
</dbReference>
<dbReference type="SUPFAM" id="SSF55846">
    <property type="entry name" value="N-acetylmuramoyl-L-alanine amidase-like"/>
    <property type="match status" value="1"/>
</dbReference>
<keyword evidence="4" id="KW-0472">Membrane</keyword>
<sequence>MSEADQVPGPATETRPSLAERLQNRKTRTKLIIFFSILIILVIVMSLIVYFCLRRDKSKHAYYENKTLGSLPRPHLEYRTWLLPSKHWNAVQVDHHRTDRFLKLVVINHSVMHGCHGKKACADELFRMQRYFREHRGWKDMPYNFAIGQAGNVYEGRGWAAHGAHTRSFNNCSLGIGFLGQLRSRVDCPPLLREGGLAGPARRTRHTPLLHVPLCRTNYAQNTVLTRITRTYNKHFSELDLYDLPKPSFKNKVNSLVTRKL</sequence>